<evidence type="ECO:0000313" key="2">
    <source>
        <dbReference type="Proteomes" id="UP000093501"/>
    </source>
</evidence>
<dbReference type="RefSeq" id="WP_068751798.1">
    <property type="nucleotide sequence ID" value="NZ_LR214441.1"/>
</dbReference>
<gene>
    <name evidence="1" type="ORF">BCR15_05195</name>
</gene>
<dbReference type="EMBL" id="MBQD01000022">
    <property type="protein sequence ID" value="OCL33232.1"/>
    <property type="molecule type" value="Genomic_DNA"/>
</dbReference>
<keyword evidence="2" id="KW-1185">Reference proteome</keyword>
<dbReference type="AlphaFoldDB" id="A0A1C0AKU0"/>
<comment type="caution">
    <text evidence="1">The sequence shown here is derived from an EMBL/GenBank/DDBJ whole genome shotgun (WGS) entry which is preliminary data.</text>
</comment>
<protein>
    <submittedName>
        <fullName evidence="1">Uncharacterized protein</fullName>
    </submittedName>
</protein>
<dbReference type="Pfam" id="PF07332">
    <property type="entry name" value="Phage_holin_3_6"/>
    <property type="match status" value="1"/>
</dbReference>
<organism evidence="1 2">
    <name type="scientific">Tessaracoccus lapidicaptus</name>
    <dbReference type="NCBI Taxonomy" id="1427523"/>
    <lineage>
        <taxon>Bacteria</taxon>
        <taxon>Bacillati</taxon>
        <taxon>Actinomycetota</taxon>
        <taxon>Actinomycetes</taxon>
        <taxon>Propionibacteriales</taxon>
        <taxon>Propionibacteriaceae</taxon>
        <taxon>Tessaracoccus</taxon>
    </lineage>
</organism>
<proteinExistence type="predicted"/>
<evidence type="ECO:0000313" key="1">
    <source>
        <dbReference type="EMBL" id="OCL33232.1"/>
    </source>
</evidence>
<accession>A0A1C0AKU0</accession>
<sequence>MTSPYIDPTEVDKEASYARYKAEDRSLGEIAGDLIDNATTLIRQEVELAKVEAKQSAAKAGKGAGLVAGAGVTALLGLIALTLGLWWGLAVLLGTREDPALGWSGVIVAVIWFAVAAVLAVAGKNEFAKMRGLQETASTVKKIPNAATGHEEKNR</sequence>
<dbReference type="InterPro" id="IPR009937">
    <property type="entry name" value="Phage_holin_3_6"/>
</dbReference>
<name>A0A1C0AKU0_9ACTN</name>
<dbReference type="Proteomes" id="UP000093501">
    <property type="component" value="Unassembled WGS sequence"/>
</dbReference>
<reference evidence="2" key="1">
    <citation type="submission" date="2016-07" db="EMBL/GenBank/DDBJ databases">
        <authorList>
            <person name="Florea S."/>
            <person name="Webb J.S."/>
            <person name="Jaromczyk J."/>
            <person name="Schardl C.L."/>
        </authorList>
    </citation>
    <scope>NUCLEOTIDE SEQUENCE [LARGE SCALE GENOMIC DNA]</scope>
    <source>
        <strain evidence="2">IPBSL-7</strain>
    </source>
</reference>